<gene>
    <name evidence="2" type="ORF">EJ03DRAFT_262431</name>
</gene>
<feature type="non-terminal residue" evidence="2">
    <location>
        <position position="147"/>
    </location>
</feature>
<dbReference type="PANTHER" id="PTHR45527">
    <property type="entry name" value="NONRIBOSOMAL PEPTIDE SYNTHETASE"/>
    <property type="match status" value="1"/>
</dbReference>
<dbReference type="GO" id="GO:0005737">
    <property type="term" value="C:cytoplasm"/>
    <property type="evidence" value="ECO:0007669"/>
    <property type="project" value="TreeGrafter"/>
</dbReference>
<dbReference type="SUPFAM" id="SSF56801">
    <property type="entry name" value="Acetyl-CoA synthetase-like"/>
    <property type="match status" value="1"/>
</dbReference>
<dbReference type="GO" id="GO:0043041">
    <property type="term" value="P:amino acid activation for nonribosomal peptide biosynthetic process"/>
    <property type="evidence" value="ECO:0007669"/>
    <property type="project" value="TreeGrafter"/>
</dbReference>
<feature type="non-terminal residue" evidence="2">
    <location>
        <position position="1"/>
    </location>
</feature>
<dbReference type="PANTHER" id="PTHR45527:SF1">
    <property type="entry name" value="FATTY ACID SYNTHASE"/>
    <property type="match status" value="1"/>
</dbReference>
<dbReference type="EMBL" id="ML995912">
    <property type="protein sequence ID" value="KAF2764709.1"/>
    <property type="molecule type" value="Genomic_DNA"/>
</dbReference>
<dbReference type="GO" id="GO:0031177">
    <property type="term" value="F:phosphopantetheine binding"/>
    <property type="evidence" value="ECO:0007669"/>
    <property type="project" value="TreeGrafter"/>
</dbReference>
<sequence>FTSGTTGRPKGVMIEHRSIVRVAKENSYQIPIESLDSSRVVAHLLNPAFDAAIMEIYTALLNGSTLFCVDEATLMDPPALSATFQENKIAFAVLTPAFLSHLMHAAPEMFGCLRMLVVGGDRFKASDARQAVRLIRCTVFNGYGPTE</sequence>
<name>A0A6G1KWR7_9PEZI</name>
<dbReference type="Pfam" id="PF00501">
    <property type="entry name" value="AMP-binding"/>
    <property type="match status" value="1"/>
</dbReference>
<dbReference type="InterPro" id="IPR000873">
    <property type="entry name" value="AMP-dep_synth/lig_dom"/>
</dbReference>
<evidence type="ECO:0000259" key="1">
    <source>
        <dbReference type="Pfam" id="PF00501"/>
    </source>
</evidence>
<protein>
    <submittedName>
        <fullName evidence="2">Nonribosomal peptide synthetase</fullName>
    </submittedName>
</protein>
<reference evidence="2" key="1">
    <citation type="journal article" date="2020" name="Stud. Mycol.">
        <title>101 Dothideomycetes genomes: a test case for predicting lifestyles and emergence of pathogens.</title>
        <authorList>
            <person name="Haridas S."/>
            <person name="Albert R."/>
            <person name="Binder M."/>
            <person name="Bloem J."/>
            <person name="Labutti K."/>
            <person name="Salamov A."/>
            <person name="Andreopoulos B."/>
            <person name="Baker S."/>
            <person name="Barry K."/>
            <person name="Bills G."/>
            <person name="Bluhm B."/>
            <person name="Cannon C."/>
            <person name="Castanera R."/>
            <person name="Culley D."/>
            <person name="Daum C."/>
            <person name="Ezra D."/>
            <person name="Gonzalez J."/>
            <person name="Henrissat B."/>
            <person name="Kuo A."/>
            <person name="Liang C."/>
            <person name="Lipzen A."/>
            <person name="Lutzoni F."/>
            <person name="Magnuson J."/>
            <person name="Mondo S."/>
            <person name="Nolan M."/>
            <person name="Ohm R."/>
            <person name="Pangilinan J."/>
            <person name="Park H.-J."/>
            <person name="Ramirez L."/>
            <person name="Alfaro M."/>
            <person name="Sun H."/>
            <person name="Tritt A."/>
            <person name="Yoshinaga Y."/>
            <person name="Zwiers L.-H."/>
            <person name="Turgeon B."/>
            <person name="Goodwin S."/>
            <person name="Spatafora J."/>
            <person name="Crous P."/>
            <person name="Grigoriev I."/>
        </authorList>
    </citation>
    <scope>NUCLEOTIDE SEQUENCE</scope>
    <source>
        <strain evidence="2">CBS 116005</strain>
    </source>
</reference>
<evidence type="ECO:0000313" key="3">
    <source>
        <dbReference type="Proteomes" id="UP000799436"/>
    </source>
</evidence>
<organism evidence="2 3">
    <name type="scientific">Teratosphaeria nubilosa</name>
    <dbReference type="NCBI Taxonomy" id="161662"/>
    <lineage>
        <taxon>Eukaryota</taxon>
        <taxon>Fungi</taxon>
        <taxon>Dikarya</taxon>
        <taxon>Ascomycota</taxon>
        <taxon>Pezizomycotina</taxon>
        <taxon>Dothideomycetes</taxon>
        <taxon>Dothideomycetidae</taxon>
        <taxon>Mycosphaerellales</taxon>
        <taxon>Teratosphaeriaceae</taxon>
        <taxon>Teratosphaeria</taxon>
    </lineage>
</organism>
<feature type="domain" description="AMP-dependent synthetase/ligase" evidence="1">
    <location>
        <begin position="1"/>
        <end position="147"/>
    </location>
</feature>
<keyword evidence="3" id="KW-1185">Reference proteome</keyword>
<proteinExistence type="predicted"/>
<dbReference type="OrthoDB" id="416786at2759"/>
<dbReference type="GO" id="GO:0044550">
    <property type="term" value="P:secondary metabolite biosynthetic process"/>
    <property type="evidence" value="ECO:0007669"/>
    <property type="project" value="TreeGrafter"/>
</dbReference>
<dbReference type="Gene3D" id="3.40.50.980">
    <property type="match status" value="2"/>
</dbReference>
<evidence type="ECO:0000313" key="2">
    <source>
        <dbReference type="EMBL" id="KAF2764709.1"/>
    </source>
</evidence>
<dbReference type="AlphaFoldDB" id="A0A6G1KWR7"/>
<dbReference type="Proteomes" id="UP000799436">
    <property type="component" value="Unassembled WGS sequence"/>
</dbReference>
<accession>A0A6G1KWR7</accession>